<reference evidence="1 2" key="1">
    <citation type="submission" date="2019-03" db="EMBL/GenBank/DDBJ databases">
        <title>Deep-cultivation of Planctomycetes and their phenomic and genomic characterization uncovers novel biology.</title>
        <authorList>
            <person name="Wiegand S."/>
            <person name="Jogler M."/>
            <person name="Boedeker C."/>
            <person name="Pinto D."/>
            <person name="Vollmers J."/>
            <person name="Rivas-Marin E."/>
            <person name="Kohn T."/>
            <person name="Peeters S.H."/>
            <person name="Heuer A."/>
            <person name="Rast P."/>
            <person name="Oberbeckmann S."/>
            <person name="Bunk B."/>
            <person name="Jeske O."/>
            <person name="Meyerdierks A."/>
            <person name="Storesund J.E."/>
            <person name="Kallscheuer N."/>
            <person name="Luecker S."/>
            <person name="Lage O.M."/>
            <person name="Pohl T."/>
            <person name="Merkel B.J."/>
            <person name="Hornburger P."/>
            <person name="Mueller R.-W."/>
            <person name="Bruemmer F."/>
            <person name="Labrenz M."/>
            <person name="Spormann A.M."/>
            <person name="Op den Camp H."/>
            <person name="Overmann J."/>
            <person name="Amann R."/>
            <person name="Jetten M.S.M."/>
            <person name="Mascher T."/>
            <person name="Medema M.H."/>
            <person name="Devos D.P."/>
            <person name="Kaster A.-K."/>
            <person name="Ovreas L."/>
            <person name="Rohde M."/>
            <person name="Galperin M.Y."/>
            <person name="Jogler C."/>
        </authorList>
    </citation>
    <scope>NUCLEOTIDE SEQUENCE [LARGE SCALE GENOMIC DNA]</scope>
    <source>
        <strain evidence="1 2">Enr13</strain>
    </source>
</reference>
<proteinExistence type="predicted"/>
<protein>
    <submittedName>
        <fullName evidence="1">Uncharacterized protein</fullName>
    </submittedName>
</protein>
<accession>A0A518HM56</accession>
<dbReference type="Proteomes" id="UP000319004">
    <property type="component" value="Chromosome"/>
</dbReference>
<dbReference type="EMBL" id="CP037423">
    <property type="protein sequence ID" value="QDV41942.1"/>
    <property type="molecule type" value="Genomic_DNA"/>
</dbReference>
<dbReference type="KEGG" id="snep:Enr13x_17850"/>
<name>A0A518HM56_9BACT</name>
<dbReference type="AlphaFoldDB" id="A0A518HM56"/>
<evidence type="ECO:0000313" key="2">
    <source>
        <dbReference type="Proteomes" id="UP000319004"/>
    </source>
</evidence>
<sequence length="150" mass="15780">MNVRSKHPKRAQMNSLVGKTISVLLCGLVLMGQSAAWIHVATCEGHRAVAASPASSGGGQSCHDCGHHHVHDEGVVSTHSHQPEVPSPPHSHDSDDCAVCQSLAWAAGEVVSDPIRSTGDVLVERQVLADSPWVESISTSLPHLRGPPIS</sequence>
<gene>
    <name evidence="1" type="ORF">Enr13x_17850</name>
</gene>
<evidence type="ECO:0000313" key="1">
    <source>
        <dbReference type="EMBL" id="QDV41942.1"/>
    </source>
</evidence>
<keyword evidence="2" id="KW-1185">Reference proteome</keyword>
<organism evidence="1 2">
    <name type="scientific">Stieleria neptunia</name>
    <dbReference type="NCBI Taxonomy" id="2527979"/>
    <lineage>
        <taxon>Bacteria</taxon>
        <taxon>Pseudomonadati</taxon>
        <taxon>Planctomycetota</taxon>
        <taxon>Planctomycetia</taxon>
        <taxon>Pirellulales</taxon>
        <taxon>Pirellulaceae</taxon>
        <taxon>Stieleria</taxon>
    </lineage>
</organism>